<protein>
    <recommendedName>
        <fullName evidence="6">DUF202 domain-containing protein</fullName>
    </recommendedName>
</protein>
<name>A0A5C6ALZ2_9BACT</name>
<evidence type="ECO:0000256" key="1">
    <source>
        <dbReference type="ARBA" id="ARBA00004127"/>
    </source>
</evidence>
<gene>
    <name evidence="7" type="ORF">Pla108_16220</name>
</gene>
<dbReference type="AlphaFoldDB" id="A0A5C6ALZ2"/>
<reference evidence="7 8" key="1">
    <citation type="submission" date="2019-02" db="EMBL/GenBank/DDBJ databases">
        <title>Deep-cultivation of Planctomycetes and their phenomic and genomic characterization uncovers novel biology.</title>
        <authorList>
            <person name="Wiegand S."/>
            <person name="Jogler M."/>
            <person name="Boedeker C."/>
            <person name="Pinto D."/>
            <person name="Vollmers J."/>
            <person name="Rivas-Marin E."/>
            <person name="Kohn T."/>
            <person name="Peeters S.H."/>
            <person name="Heuer A."/>
            <person name="Rast P."/>
            <person name="Oberbeckmann S."/>
            <person name="Bunk B."/>
            <person name="Jeske O."/>
            <person name="Meyerdierks A."/>
            <person name="Storesund J.E."/>
            <person name="Kallscheuer N."/>
            <person name="Luecker S."/>
            <person name="Lage O.M."/>
            <person name="Pohl T."/>
            <person name="Merkel B.J."/>
            <person name="Hornburger P."/>
            <person name="Mueller R.-W."/>
            <person name="Bruemmer F."/>
            <person name="Labrenz M."/>
            <person name="Spormann A.M."/>
            <person name="Op Den Camp H."/>
            <person name="Overmann J."/>
            <person name="Amann R."/>
            <person name="Jetten M.S.M."/>
            <person name="Mascher T."/>
            <person name="Medema M.H."/>
            <person name="Devos D.P."/>
            <person name="Kaster A.-K."/>
            <person name="Ovreas L."/>
            <person name="Rohde M."/>
            <person name="Galperin M.Y."/>
            <person name="Jogler C."/>
        </authorList>
    </citation>
    <scope>NUCLEOTIDE SEQUENCE [LARGE SCALE GENOMIC DNA]</scope>
    <source>
        <strain evidence="7 8">Pla108</strain>
    </source>
</reference>
<feature type="transmembrane region" description="Helical" evidence="5">
    <location>
        <begin position="25"/>
        <end position="43"/>
    </location>
</feature>
<feature type="transmembrane region" description="Helical" evidence="5">
    <location>
        <begin position="55"/>
        <end position="75"/>
    </location>
</feature>
<evidence type="ECO:0000259" key="6">
    <source>
        <dbReference type="Pfam" id="PF02656"/>
    </source>
</evidence>
<evidence type="ECO:0000256" key="3">
    <source>
        <dbReference type="ARBA" id="ARBA00022989"/>
    </source>
</evidence>
<keyword evidence="8" id="KW-1185">Reference proteome</keyword>
<accession>A0A5C6ALZ2</accession>
<keyword evidence="2 5" id="KW-0812">Transmembrane</keyword>
<comment type="caution">
    <text evidence="7">The sequence shown here is derived from an EMBL/GenBank/DDBJ whole genome shotgun (WGS) entry which is preliminary data.</text>
</comment>
<evidence type="ECO:0000256" key="2">
    <source>
        <dbReference type="ARBA" id="ARBA00022692"/>
    </source>
</evidence>
<proteinExistence type="predicted"/>
<evidence type="ECO:0000313" key="7">
    <source>
        <dbReference type="EMBL" id="TWU00670.1"/>
    </source>
</evidence>
<dbReference type="Pfam" id="PF02656">
    <property type="entry name" value="DUF202"/>
    <property type="match status" value="1"/>
</dbReference>
<feature type="domain" description="DUF202" evidence="6">
    <location>
        <begin position="16"/>
        <end position="77"/>
    </location>
</feature>
<dbReference type="Proteomes" id="UP000317421">
    <property type="component" value="Unassembled WGS sequence"/>
</dbReference>
<dbReference type="EMBL" id="SJPR01000001">
    <property type="protein sequence ID" value="TWU00670.1"/>
    <property type="molecule type" value="Genomic_DNA"/>
</dbReference>
<organism evidence="7 8">
    <name type="scientific">Botrimarina colliarenosi</name>
    <dbReference type="NCBI Taxonomy" id="2528001"/>
    <lineage>
        <taxon>Bacteria</taxon>
        <taxon>Pseudomonadati</taxon>
        <taxon>Planctomycetota</taxon>
        <taxon>Planctomycetia</taxon>
        <taxon>Pirellulales</taxon>
        <taxon>Lacipirellulaceae</taxon>
        <taxon>Botrimarina</taxon>
    </lineage>
</organism>
<evidence type="ECO:0000313" key="8">
    <source>
        <dbReference type="Proteomes" id="UP000317421"/>
    </source>
</evidence>
<dbReference type="InterPro" id="IPR003807">
    <property type="entry name" value="DUF202"/>
</dbReference>
<evidence type="ECO:0000256" key="5">
    <source>
        <dbReference type="SAM" id="Phobius"/>
    </source>
</evidence>
<keyword evidence="4 5" id="KW-0472">Membrane</keyword>
<keyword evidence="3 5" id="KW-1133">Transmembrane helix</keyword>
<evidence type="ECO:0000256" key="4">
    <source>
        <dbReference type="ARBA" id="ARBA00023136"/>
    </source>
</evidence>
<dbReference type="GO" id="GO:0012505">
    <property type="term" value="C:endomembrane system"/>
    <property type="evidence" value="ECO:0007669"/>
    <property type="project" value="UniProtKB-SubCell"/>
</dbReference>
<comment type="subcellular location">
    <subcellularLocation>
        <location evidence="1">Endomembrane system</location>
        <topology evidence="1">Multi-pass membrane protein</topology>
    </subcellularLocation>
</comment>
<sequence>MPDPDSATRDRLAVTRTKLANERTLLAYIRTAVMLVASGATLWRLQPTGPIDRTLGAVTMGVGLAVLAVGLFRFYSTHGAIDGDDAPREG</sequence>